<evidence type="ECO:0000256" key="5">
    <source>
        <dbReference type="ARBA" id="ARBA00022989"/>
    </source>
</evidence>
<comment type="subcellular location">
    <subcellularLocation>
        <location evidence="1 7">Cell membrane</location>
        <topology evidence="1 7">Multi-pass membrane protein</topology>
    </subcellularLocation>
</comment>
<comment type="similarity">
    <text evidence="7">Belongs to the binding-protein-dependent transport system permease family.</text>
</comment>
<feature type="transmembrane region" description="Helical" evidence="7">
    <location>
        <begin position="131"/>
        <end position="152"/>
    </location>
</feature>
<keyword evidence="4 7" id="KW-0812">Transmembrane</keyword>
<keyword evidence="9" id="KW-0762">Sugar transport</keyword>
<dbReference type="AlphaFoldDB" id="A0A853CTJ4"/>
<feature type="transmembrane region" description="Helical" evidence="7">
    <location>
        <begin position="98"/>
        <end position="124"/>
    </location>
</feature>
<dbReference type="Gene3D" id="1.10.3720.10">
    <property type="entry name" value="MetI-like"/>
    <property type="match status" value="1"/>
</dbReference>
<dbReference type="InterPro" id="IPR000515">
    <property type="entry name" value="MetI-like"/>
</dbReference>
<protein>
    <submittedName>
        <fullName evidence="9">Multiple sugar transport system permease protein</fullName>
    </submittedName>
</protein>
<feature type="domain" description="ABC transmembrane type-1" evidence="8">
    <location>
        <begin position="99"/>
        <end position="311"/>
    </location>
</feature>
<organism evidence="9 10">
    <name type="scientific">Leifsonia shinshuensis</name>
    <dbReference type="NCBI Taxonomy" id="150026"/>
    <lineage>
        <taxon>Bacteria</taxon>
        <taxon>Bacillati</taxon>
        <taxon>Actinomycetota</taxon>
        <taxon>Actinomycetes</taxon>
        <taxon>Micrococcales</taxon>
        <taxon>Microbacteriaceae</taxon>
        <taxon>Leifsonia</taxon>
    </lineage>
</organism>
<keyword evidence="3" id="KW-1003">Cell membrane</keyword>
<dbReference type="InterPro" id="IPR051393">
    <property type="entry name" value="ABC_transporter_permease"/>
</dbReference>
<gene>
    <name evidence="9" type="ORF">HNR13_000437</name>
</gene>
<keyword evidence="2 7" id="KW-0813">Transport</keyword>
<dbReference type="GO" id="GO:0005886">
    <property type="term" value="C:plasma membrane"/>
    <property type="evidence" value="ECO:0007669"/>
    <property type="project" value="UniProtKB-SubCell"/>
</dbReference>
<dbReference type="RefSeq" id="WP_343063415.1">
    <property type="nucleotide sequence ID" value="NZ_BAABEH010000001.1"/>
</dbReference>
<accession>A0A853CTJ4</accession>
<evidence type="ECO:0000259" key="8">
    <source>
        <dbReference type="PROSITE" id="PS50928"/>
    </source>
</evidence>
<dbReference type="Proteomes" id="UP000578352">
    <property type="component" value="Unassembled WGS sequence"/>
</dbReference>
<evidence type="ECO:0000313" key="9">
    <source>
        <dbReference type="EMBL" id="NYJ22150.1"/>
    </source>
</evidence>
<keyword evidence="5 7" id="KW-1133">Transmembrane helix</keyword>
<evidence type="ECO:0000313" key="10">
    <source>
        <dbReference type="Proteomes" id="UP000578352"/>
    </source>
</evidence>
<dbReference type="EMBL" id="JACCFL010000001">
    <property type="protein sequence ID" value="NYJ22150.1"/>
    <property type="molecule type" value="Genomic_DNA"/>
</dbReference>
<dbReference type="PANTHER" id="PTHR30193">
    <property type="entry name" value="ABC TRANSPORTER PERMEASE PROTEIN"/>
    <property type="match status" value="1"/>
</dbReference>
<dbReference type="PROSITE" id="PS50928">
    <property type="entry name" value="ABC_TM1"/>
    <property type="match status" value="1"/>
</dbReference>
<dbReference type="CDD" id="cd06261">
    <property type="entry name" value="TM_PBP2"/>
    <property type="match status" value="1"/>
</dbReference>
<feature type="transmembrane region" description="Helical" evidence="7">
    <location>
        <begin position="229"/>
        <end position="251"/>
    </location>
</feature>
<dbReference type="GO" id="GO:0055085">
    <property type="term" value="P:transmembrane transport"/>
    <property type="evidence" value="ECO:0007669"/>
    <property type="project" value="InterPro"/>
</dbReference>
<proteinExistence type="inferred from homology"/>
<evidence type="ECO:0000256" key="6">
    <source>
        <dbReference type="ARBA" id="ARBA00023136"/>
    </source>
</evidence>
<evidence type="ECO:0000256" key="2">
    <source>
        <dbReference type="ARBA" id="ARBA00022448"/>
    </source>
</evidence>
<reference evidence="9 10" key="1">
    <citation type="submission" date="2020-07" db="EMBL/GenBank/DDBJ databases">
        <title>Sequencing the genomes of 1000 actinobacteria strains.</title>
        <authorList>
            <person name="Klenk H.-P."/>
        </authorList>
    </citation>
    <scope>NUCLEOTIDE SEQUENCE [LARGE SCALE GENOMIC DNA]</scope>
    <source>
        <strain evidence="9 10">DSM 15165</strain>
    </source>
</reference>
<evidence type="ECO:0000256" key="7">
    <source>
        <dbReference type="RuleBase" id="RU363032"/>
    </source>
</evidence>
<dbReference type="Pfam" id="PF00528">
    <property type="entry name" value="BPD_transp_1"/>
    <property type="match status" value="1"/>
</dbReference>
<evidence type="ECO:0000256" key="1">
    <source>
        <dbReference type="ARBA" id="ARBA00004651"/>
    </source>
</evidence>
<evidence type="ECO:0000256" key="4">
    <source>
        <dbReference type="ARBA" id="ARBA00022692"/>
    </source>
</evidence>
<feature type="transmembrane region" description="Helical" evidence="7">
    <location>
        <begin position="43"/>
        <end position="70"/>
    </location>
</feature>
<feature type="transmembrane region" description="Helical" evidence="7">
    <location>
        <begin position="183"/>
        <end position="208"/>
    </location>
</feature>
<keyword evidence="6 7" id="KW-0472">Membrane</keyword>
<sequence>MSAVGQQAVAEAAVLAEAGAVPATPGGLRKESAWRRRDRRWGYVFVGPQLLGMALFVVVPFVASMVLAFAHWDGLNDLSWVGFDNFKTELTDPLFGRAILNTLLIALITVPIGLGLAVVLAVALERLKTRTLYLILFFAPVVTSSVAVAMIWQQLFRKDGVISGFIASVFHIAPPDWLGDPHLALLAVCIVTIWSSVGLNVIIFLAGLQNISPAVIEAARLDGAGALTLFFRVRLPLLSPIIFFSTVIAFISSLQTFDTVFILTANAGPDNATRTIVYHIYDLGFGKFQFGPASAASIILLVITLIITGIQFTAQKKFVHYEDGAA</sequence>
<dbReference type="SUPFAM" id="SSF161098">
    <property type="entry name" value="MetI-like"/>
    <property type="match status" value="1"/>
</dbReference>
<evidence type="ECO:0000256" key="3">
    <source>
        <dbReference type="ARBA" id="ARBA00022475"/>
    </source>
</evidence>
<dbReference type="InterPro" id="IPR035906">
    <property type="entry name" value="MetI-like_sf"/>
</dbReference>
<dbReference type="PANTHER" id="PTHR30193:SF37">
    <property type="entry name" value="INNER MEMBRANE ABC TRANSPORTER PERMEASE PROTEIN YCJO"/>
    <property type="match status" value="1"/>
</dbReference>
<name>A0A853CTJ4_9MICO</name>
<comment type="caution">
    <text evidence="9">The sequence shown here is derived from an EMBL/GenBank/DDBJ whole genome shotgun (WGS) entry which is preliminary data.</text>
</comment>
<feature type="transmembrane region" description="Helical" evidence="7">
    <location>
        <begin position="290"/>
        <end position="310"/>
    </location>
</feature>